<evidence type="ECO:0000256" key="2">
    <source>
        <dbReference type="SAM" id="MobiDB-lite"/>
    </source>
</evidence>
<dbReference type="PROSITE" id="PS50005">
    <property type="entry name" value="TPR"/>
    <property type="match status" value="1"/>
</dbReference>
<dbReference type="EMBL" id="MU858120">
    <property type="protein sequence ID" value="KAK4212835.1"/>
    <property type="molecule type" value="Genomic_DNA"/>
</dbReference>
<evidence type="ECO:0000313" key="3">
    <source>
        <dbReference type="EMBL" id="KAK4212835.1"/>
    </source>
</evidence>
<evidence type="ECO:0008006" key="5">
    <source>
        <dbReference type="Google" id="ProtNLM"/>
    </source>
</evidence>
<dbReference type="SUPFAM" id="SSF48452">
    <property type="entry name" value="TPR-like"/>
    <property type="match status" value="1"/>
</dbReference>
<name>A0AAN6Y6K2_9PEZI</name>
<reference evidence="3" key="1">
    <citation type="journal article" date="2023" name="Mol. Phylogenet. Evol.">
        <title>Genome-scale phylogeny and comparative genomics of the fungal order Sordariales.</title>
        <authorList>
            <person name="Hensen N."/>
            <person name="Bonometti L."/>
            <person name="Westerberg I."/>
            <person name="Brannstrom I.O."/>
            <person name="Guillou S."/>
            <person name="Cros-Aarteil S."/>
            <person name="Calhoun S."/>
            <person name="Haridas S."/>
            <person name="Kuo A."/>
            <person name="Mondo S."/>
            <person name="Pangilinan J."/>
            <person name="Riley R."/>
            <person name="LaButti K."/>
            <person name="Andreopoulos B."/>
            <person name="Lipzen A."/>
            <person name="Chen C."/>
            <person name="Yan M."/>
            <person name="Daum C."/>
            <person name="Ng V."/>
            <person name="Clum A."/>
            <person name="Steindorff A."/>
            <person name="Ohm R.A."/>
            <person name="Martin F."/>
            <person name="Silar P."/>
            <person name="Natvig D.O."/>
            <person name="Lalanne C."/>
            <person name="Gautier V."/>
            <person name="Ament-Velasquez S.L."/>
            <person name="Kruys A."/>
            <person name="Hutchinson M.I."/>
            <person name="Powell A.J."/>
            <person name="Barry K."/>
            <person name="Miller A.N."/>
            <person name="Grigoriev I.V."/>
            <person name="Debuchy R."/>
            <person name="Gladieux P."/>
            <person name="Hiltunen Thoren M."/>
            <person name="Johannesson H."/>
        </authorList>
    </citation>
    <scope>NUCLEOTIDE SEQUENCE</scope>
    <source>
        <strain evidence="3">PSN293</strain>
    </source>
</reference>
<dbReference type="InterPro" id="IPR019734">
    <property type="entry name" value="TPR_rpt"/>
</dbReference>
<feature type="repeat" description="TPR" evidence="1">
    <location>
        <begin position="61"/>
        <end position="94"/>
    </location>
</feature>
<dbReference type="Pfam" id="PF13181">
    <property type="entry name" value="TPR_8"/>
    <property type="match status" value="1"/>
</dbReference>
<dbReference type="Proteomes" id="UP001301769">
    <property type="component" value="Unassembled WGS sequence"/>
</dbReference>
<sequence>MAPTRPKQKKSKNRDRAAKTINVRKILDSATESLAQGAVHDALTLAKDAYKHITEEGRQAGAVLSLLGQIYVELGEVEKARNYFLKAVSVDEDGTLPEDLGGGPEKFLWLAQLSEEGGQDSISWFERGASVLRSQIQSLKETIDSRPQSRGEVEAAIFEKNKKLAETLCAEAEVYMTDLSWEEDAEQQCERLTAEAVMLADDVAETWQTLANVRISQTRTEEAKEALKRSMGIWSDLPPEDPRVPPYPTRVGLVRLLIEVGMEEEAIAVNERLISEDDESVEVWYLGGYGRYTMGEKLKQREGATKDDDSWQAFWRSSRKWLTRCLKIFDAEEYEDEKLREHAQELLESIKAELGEAPDDDDDEDEVWEDTDGEDADSDVEME</sequence>
<feature type="compositionally biased region" description="Acidic residues" evidence="2">
    <location>
        <begin position="356"/>
        <end position="383"/>
    </location>
</feature>
<keyword evidence="1" id="KW-0802">TPR repeat</keyword>
<dbReference type="SMART" id="SM00028">
    <property type="entry name" value="TPR"/>
    <property type="match status" value="2"/>
</dbReference>
<evidence type="ECO:0000256" key="1">
    <source>
        <dbReference type="PROSITE-ProRule" id="PRU00339"/>
    </source>
</evidence>
<gene>
    <name evidence="3" type="ORF">QBC37DRAFT_424296</name>
</gene>
<comment type="caution">
    <text evidence="3">The sequence shown here is derived from an EMBL/GenBank/DDBJ whole genome shotgun (WGS) entry which is preliminary data.</text>
</comment>
<evidence type="ECO:0000313" key="4">
    <source>
        <dbReference type="Proteomes" id="UP001301769"/>
    </source>
</evidence>
<keyword evidence="4" id="KW-1185">Reference proteome</keyword>
<organism evidence="3 4">
    <name type="scientific">Rhypophila decipiens</name>
    <dbReference type="NCBI Taxonomy" id="261697"/>
    <lineage>
        <taxon>Eukaryota</taxon>
        <taxon>Fungi</taxon>
        <taxon>Dikarya</taxon>
        <taxon>Ascomycota</taxon>
        <taxon>Pezizomycotina</taxon>
        <taxon>Sordariomycetes</taxon>
        <taxon>Sordariomycetidae</taxon>
        <taxon>Sordariales</taxon>
        <taxon>Naviculisporaceae</taxon>
        <taxon>Rhypophila</taxon>
    </lineage>
</organism>
<dbReference type="CDD" id="cd24142">
    <property type="entry name" value="ACL4-like"/>
    <property type="match status" value="1"/>
</dbReference>
<protein>
    <recommendedName>
        <fullName evidence="5">Assembly chaperone of rpl4</fullName>
    </recommendedName>
</protein>
<accession>A0AAN6Y6K2</accession>
<dbReference type="InterPro" id="IPR011990">
    <property type="entry name" value="TPR-like_helical_dom_sf"/>
</dbReference>
<reference evidence="3" key="2">
    <citation type="submission" date="2023-05" db="EMBL/GenBank/DDBJ databases">
        <authorList>
            <consortium name="Lawrence Berkeley National Laboratory"/>
            <person name="Steindorff A."/>
            <person name="Hensen N."/>
            <person name="Bonometti L."/>
            <person name="Westerberg I."/>
            <person name="Brannstrom I.O."/>
            <person name="Guillou S."/>
            <person name="Cros-Aarteil S."/>
            <person name="Calhoun S."/>
            <person name="Haridas S."/>
            <person name="Kuo A."/>
            <person name="Mondo S."/>
            <person name="Pangilinan J."/>
            <person name="Riley R."/>
            <person name="Labutti K."/>
            <person name="Andreopoulos B."/>
            <person name="Lipzen A."/>
            <person name="Chen C."/>
            <person name="Yanf M."/>
            <person name="Daum C."/>
            <person name="Ng V."/>
            <person name="Clum A."/>
            <person name="Ohm R."/>
            <person name="Martin F."/>
            <person name="Silar P."/>
            <person name="Natvig D."/>
            <person name="Lalanne C."/>
            <person name="Gautier V."/>
            <person name="Ament-Velasquez S.L."/>
            <person name="Kruys A."/>
            <person name="Hutchinson M.I."/>
            <person name="Powell A.J."/>
            <person name="Barry K."/>
            <person name="Miller A.N."/>
            <person name="Grigoriev I.V."/>
            <person name="Debuchy R."/>
            <person name="Gladieux P."/>
            <person name="Thoren M.H."/>
            <person name="Johannesson H."/>
        </authorList>
    </citation>
    <scope>NUCLEOTIDE SEQUENCE</scope>
    <source>
        <strain evidence="3">PSN293</strain>
    </source>
</reference>
<dbReference type="Gene3D" id="1.25.40.10">
    <property type="entry name" value="Tetratricopeptide repeat domain"/>
    <property type="match status" value="2"/>
</dbReference>
<proteinExistence type="predicted"/>
<feature type="region of interest" description="Disordered" evidence="2">
    <location>
        <begin position="353"/>
        <end position="383"/>
    </location>
</feature>
<dbReference type="AlphaFoldDB" id="A0AAN6Y6K2"/>